<gene>
    <name evidence="3" type="ORF">PENPOL_c009G07553</name>
</gene>
<proteinExistence type="predicted"/>
<dbReference type="AlphaFoldDB" id="A0A1V6NG54"/>
<dbReference type="PANTHER" id="PTHR31557:SF0">
    <property type="entry name" value="5C820-RELATED"/>
    <property type="match status" value="1"/>
</dbReference>
<dbReference type="Pfam" id="PF18457">
    <property type="entry name" value="PUD1_2"/>
    <property type="match status" value="1"/>
</dbReference>
<dbReference type="Gene3D" id="2.60.40.3820">
    <property type="match status" value="2"/>
</dbReference>
<dbReference type="EMBL" id="MDYM01000009">
    <property type="protein sequence ID" value="OQD63552.1"/>
    <property type="molecule type" value="Genomic_DNA"/>
</dbReference>
<feature type="region of interest" description="Disordered" evidence="1">
    <location>
        <begin position="1"/>
        <end position="24"/>
    </location>
</feature>
<feature type="region of interest" description="Disordered" evidence="1">
    <location>
        <begin position="147"/>
        <end position="180"/>
    </location>
</feature>
<sequence length="262" mass="28842">MSEKATSGTLDTATPDGVAPPGGVLKAHRTAQVVVENRTANTILGVGVSHKYSDYYKDFGVWGAIPPGGTSTPMEVNYTTGSFTTGVDWWVLHWVEDEWFYYSDPFNFQGLINFLQGAAPDILAELVGVALRYAQYRRDRGKRIMLSMESNTGDNNAEESNTGDDNVEEGNGPGSRNSDLEEEMIEQAKNLTREIAKQLINCESTVGFKQHMLTDEDQDAITKIVIKPDRNIYFRSNSGISLTDVSWSKAESTTADGDTTFS</sequence>
<name>A0A1V6NG54_PENPO</name>
<dbReference type="InterPro" id="IPR041157">
    <property type="entry name" value="PUD1/2"/>
</dbReference>
<comment type="caution">
    <text evidence="3">The sequence shown here is derived from an EMBL/GenBank/DDBJ whole genome shotgun (WGS) entry which is preliminary data.</text>
</comment>
<evidence type="ECO:0000259" key="2">
    <source>
        <dbReference type="Pfam" id="PF18457"/>
    </source>
</evidence>
<evidence type="ECO:0000313" key="4">
    <source>
        <dbReference type="Proteomes" id="UP000191408"/>
    </source>
</evidence>
<feature type="compositionally biased region" description="Polar residues" evidence="1">
    <location>
        <begin position="1"/>
        <end position="12"/>
    </location>
</feature>
<organism evidence="3 4">
    <name type="scientific">Penicillium polonicum</name>
    <dbReference type="NCBI Taxonomy" id="60169"/>
    <lineage>
        <taxon>Eukaryota</taxon>
        <taxon>Fungi</taxon>
        <taxon>Dikarya</taxon>
        <taxon>Ascomycota</taxon>
        <taxon>Pezizomycotina</taxon>
        <taxon>Eurotiomycetes</taxon>
        <taxon>Eurotiomycetidae</taxon>
        <taxon>Eurotiales</taxon>
        <taxon>Aspergillaceae</taxon>
        <taxon>Penicillium</taxon>
    </lineage>
</organism>
<protein>
    <recommendedName>
        <fullName evidence="2">Up-regulated in Daf-2 domain-containing protein</fullName>
    </recommendedName>
</protein>
<reference evidence="4" key="1">
    <citation type="journal article" date="2017" name="Nat. Microbiol.">
        <title>Global analysis of biosynthetic gene clusters reveals vast potential of secondary metabolite production in Penicillium species.</title>
        <authorList>
            <person name="Nielsen J.C."/>
            <person name="Grijseels S."/>
            <person name="Prigent S."/>
            <person name="Ji B."/>
            <person name="Dainat J."/>
            <person name="Nielsen K.F."/>
            <person name="Frisvad J.C."/>
            <person name="Workman M."/>
            <person name="Nielsen J."/>
        </authorList>
    </citation>
    <scope>NUCLEOTIDE SEQUENCE [LARGE SCALE GENOMIC DNA]</scope>
    <source>
        <strain evidence="4">IBT 4502</strain>
    </source>
</reference>
<keyword evidence="4" id="KW-1185">Reference proteome</keyword>
<feature type="domain" description="Up-regulated in Daf-2" evidence="2">
    <location>
        <begin position="28"/>
        <end position="244"/>
    </location>
</feature>
<dbReference type="Proteomes" id="UP000191408">
    <property type="component" value="Unassembled WGS sequence"/>
</dbReference>
<dbReference type="PANTHER" id="PTHR31557">
    <property type="entry name" value="5C820-RELATED-RELATED"/>
    <property type="match status" value="1"/>
</dbReference>
<evidence type="ECO:0000313" key="3">
    <source>
        <dbReference type="EMBL" id="OQD63552.1"/>
    </source>
</evidence>
<feature type="compositionally biased region" description="Polar residues" evidence="1">
    <location>
        <begin position="148"/>
        <end position="160"/>
    </location>
</feature>
<accession>A0A1V6NG54</accession>
<evidence type="ECO:0000256" key="1">
    <source>
        <dbReference type="SAM" id="MobiDB-lite"/>
    </source>
</evidence>